<protein>
    <recommendedName>
        <fullName evidence="3">ATP-dependent DNA helicase</fullName>
    </recommendedName>
</protein>
<name>A0AAV2HTX6_LYMST</name>
<reference evidence="1 2" key="1">
    <citation type="submission" date="2024-04" db="EMBL/GenBank/DDBJ databases">
        <authorList>
            <consortium name="Genoscope - CEA"/>
            <person name="William W."/>
        </authorList>
    </citation>
    <scope>NUCLEOTIDE SEQUENCE [LARGE SCALE GENOMIC DNA]</scope>
</reference>
<evidence type="ECO:0000313" key="2">
    <source>
        <dbReference type="Proteomes" id="UP001497497"/>
    </source>
</evidence>
<evidence type="ECO:0000313" key="1">
    <source>
        <dbReference type="EMBL" id="CAL1537553.1"/>
    </source>
</evidence>
<proteinExistence type="predicted"/>
<accession>A0AAV2HTX6</accession>
<organism evidence="1 2">
    <name type="scientific">Lymnaea stagnalis</name>
    <name type="common">Great pond snail</name>
    <name type="synonym">Helix stagnalis</name>
    <dbReference type="NCBI Taxonomy" id="6523"/>
    <lineage>
        <taxon>Eukaryota</taxon>
        <taxon>Metazoa</taxon>
        <taxon>Spiralia</taxon>
        <taxon>Lophotrochozoa</taxon>
        <taxon>Mollusca</taxon>
        <taxon>Gastropoda</taxon>
        <taxon>Heterobranchia</taxon>
        <taxon>Euthyneura</taxon>
        <taxon>Panpulmonata</taxon>
        <taxon>Hygrophila</taxon>
        <taxon>Lymnaeoidea</taxon>
        <taxon>Lymnaeidae</taxon>
        <taxon>Lymnaea</taxon>
    </lineage>
</organism>
<comment type="caution">
    <text evidence="1">The sequence shown here is derived from an EMBL/GenBank/DDBJ whole genome shotgun (WGS) entry which is preliminary data.</text>
</comment>
<dbReference type="Proteomes" id="UP001497497">
    <property type="component" value="Unassembled WGS sequence"/>
</dbReference>
<gene>
    <name evidence="1" type="ORF">GSLYS_00011456001</name>
</gene>
<dbReference type="AlphaFoldDB" id="A0AAV2HTX6"/>
<evidence type="ECO:0008006" key="3">
    <source>
        <dbReference type="Google" id="ProtNLM"/>
    </source>
</evidence>
<dbReference type="EMBL" id="CAXITT010000266">
    <property type="protein sequence ID" value="CAL1537553.1"/>
    <property type="molecule type" value="Genomic_DNA"/>
</dbReference>
<keyword evidence="2" id="KW-1185">Reference proteome</keyword>
<sequence length="49" mass="5345">MAITSFGIKANFLDCGRTVHSALKLSLNMQSTETQTCNINKKTGMVKVL</sequence>